<dbReference type="InterPro" id="IPR041687">
    <property type="entry name" value="HTH_46"/>
</dbReference>
<comment type="caution">
    <text evidence="2">The sequence shown here is derived from an EMBL/GenBank/DDBJ whole genome shotgun (WGS) entry which is preliminary data.</text>
</comment>
<dbReference type="Pfam" id="PF15977">
    <property type="entry name" value="HTH_46"/>
    <property type="match status" value="1"/>
</dbReference>
<proteinExistence type="predicted"/>
<dbReference type="RefSeq" id="WP_050075628.1">
    <property type="nucleotide sequence ID" value="NZ_CABHYG010000001.1"/>
</dbReference>
<dbReference type="Gene3D" id="2.60.120.10">
    <property type="entry name" value="Jelly Rolls"/>
    <property type="match status" value="1"/>
</dbReference>
<dbReference type="EMBL" id="JBBEST010000015">
    <property type="protein sequence ID" value="MFM1348850.1"/>
    <property type="molecule type" value="Genomic_DNA"/>
</dbReference>
<dbReference type="GeneID" id="93968826"/>
<organism evidence="2 3">
    <name type="scientific">Yersinia proxima</name>
    <dbReference type="NCBI Taxonomy" id="2890316"/>
    <lineage>
        <taxon>Bacteria</taxon>
        <taxon>Pseudomonadati</taxon>
        <taxon>Pseudomonadota</taxon>
        <taxon>Gammaproteobacteria</taxon>
        <taxon>Enterobacterales</taxon>
        <taxon>Yersiniaceae</taxon>
        <taxon>Yersinia</taxon>
    </lineage>
</organism>
<evidence type="ECO:0000313" key="3">
    <source>
        <dbReference type="Proteomes" id="UP001629523"/>
    </source>
</evidence>
<dbReference type="InterPro" id="IPR014710">
    <property type="entry name" value="RmlC-like_jellyroll"/>
</dbReference>
<accession>A0ABW9F3L6</accession>
<gene>
    <name evidence="2" type="ORF">WFP14_20115</name>
</gene>
<keyword evidence="3" id="KW-1185">Reference proteome</keyword>
<evidence type="ECO:0000259" key="1">
    <source>
        <dbReference type="Pfam" id="PF15977"/>
    </source>
</evidence>
<protein>
    <submittedName>
        <fullName evidence="2">Helix-turn-helix domain-containing protein</fullName>
    </submittedName>
</protein>
<dbReference type="Proteomes" id="UP001629523">
    <property type="component" value="Unassembled WGS sequence"/>
</dbReference>
<feature type="domain" description="IprA winged helix-turn-helix" evidence="1">
    <location>
        <begin position="142"/>
        <end position="208"/>
    </location>
</feature>
<evidence type="ECO:0000313" key="2">
    <source>
        <dbReference type="EMBL" id="MFM1348850.1"/>
    </source>
</evidence>
<reference evidence="2 3" key="1">
    <citation type="journal article" date="2024" name="Infect. Genet. Evol.">
        <title>Characteristics and comparative genome analysis of Yersinia enterocolitica and related species associated with human infections in Switzerland 2019-2023.</title>
        <authorList>
            <person name="Stevens M.J.A."/>
            <person name="Horlbog J.A."/>
            <person name="Diethelm A."/>
            <person name="Stephan R."/>
            <person name="Nuesch-Inderbinen M."/>
        </authorList>
    </citation>
    <scope>NUCLEOTIDE SEQUENCE [LARGE SCALE GENOMIC DNA]</scope>
    <source>
        <strain evidence="2 3">N20-0302</strain>
    </source>
</reference>
<sequence>MNQPPGTTSKPLEAIKRIMDALLPVSKIQVSPPHRKFSFLPNNRQICYLIQDGCVQLHRTRDGMILHSVKAPTILGMSNQLVPGAEDFFFTTETTTIFATISASDAKNIIEINQLWSFLSIFQAFVIRQLNEHSSKLSGLSAYEITRNQLINLMTEPEEIRSNITAVQYIQDHTRLSRSGIMKMLSQLKMGGYITLDKGHLVEINDMPLKY</sequence>
<name>A0ABW9F3L6_9GAMM</name>